<evidence type="ECO:0000256" key="2">
    <source>
        <dbReference type="ARBA" id="ARBA00004533"/>
    </source>
</evidence>
<dbReference type="CDD" id="cd12914">
    <property type="entry name" value="PDC1_DGC_like"/>
    <property type="match status" value="1"/>
</dbReference>
<evidence type="ECO:0000256" key="4">
    <source>
        <dbReference type="ARBA" id="ARBA00034247"/>
    </source>
</evidence>
<feature type="region of interest" description="Disordered" evidence="5">
    <location>
        <begin position="501"/>
        <end position="520"/>
    </location>
</feature>
<dbReference type="InterPro" id="IPR000160">
    <property type="entry name" value="GGDEF_dom"/>
</dbReference>
<comment type="subcellular location">
    <subcellularLocation>
        <location evidence="2">Cell inner membrane</location>
    </subcellularLocation>
</comment>
<dbReference type="NCBIfam" id="TIGR00254">
    <property type="entry name" value="GGDEF"/>
    <property type="match status" value="1"/>
</dbReference>
<sequence>MVDADDHPTPPRNPATQRLALWLLVCAVAVILALESWQVWRNYQNAFASARSDVGNIALAAAQHADDAIKEADSLLVSIRDRLEDQPLDQLDRPRVHRLLARQATLLPQLHGLFIYDRDGNWRVTDKSSNPPQASNADREYFQFHREHPEDRLHVGAVIESRSTHELIIPVSRRLEDRAGHFAGVLLATIRLQYFVDYYARFKLDGRGAITLALDDGTLMVRRPYVPEHVGTPLASSVLFRQYVTQASTGTALVRAMIDGRERLYAFQHLEGYPLVALAGISKSDILASWRQDMLRSVTVVGLIILGMLIFGFSLLREIRASERIEAALRLAHDELHKLTLKDSLTGLGNRRQFDTLLPVELARAQRNHQPLSLLMIDIDHFKAYNDHYGHPAGDRCLQAVAGVVASAARRPGDLAVRYGGEEMALLLPNCDAAGAQQVALAVQERLQVLEVPHATSAFGRITVSLGFAVQTPGGLQPPQPAELLANADAALYRAKHLGRNRTYPSVDPDDDQPQIMPPR</sequence>
<dbReference type="Proteomes" id="UP000064137">
    <property type="component" value="Chromosome"/>
</dbReference>
<dbReference type="Gene3D" id="3.30.70.270">
    <property type="match status" value="1"/>
</dbReference>
<dbReference type="CDD" id="cd12915">
    <property type="entry name" value="PDC2_DGC_like"/>
    <property type="match status" value="1"/>
</dbReference>
<dbReference type="InterPro" id="IPR050469">
    <property type="entry name" value="Diguanylate_Cyclase"/>
</dbReference>
<dbReference type="Pfam" id="PF22588">
    <property type="entry name" value="dCache_1_like"/>
    <property type="match status" value="1"/>
</dbReference>
<protein>
    <recommendedName>
        <fullName evidence="3">diguanylate cyclase</fullName>
        <ecNumber evidence="3">2.7.7.65</ecNumber>
    </recommendedName>
</protein>
<dbReference type="KEGG" id="por:APT59_04700"/>
<dbReference type="InterPro" id="IPR054327">
    <property type="entry name" value="His-kinase-like_sensor"/>
</dbReference>
<dbReference type="SMART" id="SM00267">
    <property type="entry name" value="GGDEF"/>
    <property type="match status" value="1"/>
</dbReference>
<feature type="transmembrane region" description="Helical" evidence="6">
    <location>
        <begin position="20"/>
        <end position="40"/>
    </location>
</feature>
<dbReference type="PROSITE" id="PS50887">
    <property type="entry name" value="GGDEF"/>
    <property type="match status" value="1"/>
</dbReference>
<dbReference type="RefSeq" id="WP_059313787.1">
    <property type="nucleotide sequence ID" value="NZ_CP013987.1"/>
</dbReference>
<dbReference type="CDD" id="cd01949">
    <property type="entry name" value="GGDEF"/>
    <property type="match status" value="1"/>
</dbReference>
<comment type="cofactor">
    <cofactor evidence="1">
        <name>Mg(2+)</name>
        <dbReference type="ChEBI" id="CHEBI:18420"/>
    </cofactor>
</comment>
<dbReference type="AlphaFoldDB" id="A0A0U4NZ92"/>
<dbReference type="PANTHER" id="PTHR45138">
    <property type="entry name" value="REGULATORY COMPONENTS OF SENSORY TRANSDUCTION SYSTEM"/>
    <property type="match status" value="1"/>
</dbReference>
<evidence type="ECO:0000256" key="6">
    <source>
        <dbReference type="SAM" id="Phobius"/>
    </source>
</evidence>
<evidence type="ECO:0000259" key="7">
    <source>
        <dbReference type="PROSITE" id="PS50887"/>
    </source>
</evidence>
<dbReference type="InterPro" id="IPR029787">
    <property type="entry name" value="Nucleotide_cyclase"/>
</dbReference>
<keyword evidence="6" id="KW-0812">Transmembrane</keyword>
<keyword evidence="6" id="KW-1133">Transmembrane helix</keyword>
<proteinExistence type="predicted"/>
<feature type="transmembrane region" description="Helical" evidence="6">
    <location>
        <begin position="294"/>
        <end position="316"/>
    </location>
</feature>
<dbReference type="EMBL" id="CP013987">
    <property type="protein sequence ID" value="ALZ83534.1"/>
    <property type="molecule type" value="Genomic_DNA"/>
</dbReference>
<dbReference type="FunFam" id="3.30.70.270:FF:000001">
    <property type="entry name" value="Diguanylate cyclase domain protein"/>
    <property type="match status" value="1"/>
</dbReference>
<dbReference type="InterPro" id="IPR043128">
    <property type="entry name" value="Rev_trsase/Diguanyl_cyclase"/>
</dbReference>
<name>A0A0U4NZ92_9PSED</name>
<gene>
    <name evidence="8" type="ORF">APT59_04700</name>
</gene>
<dbReference type="GO" id="GO:0052621">
    <property type="term" value="F:diguanylate cyclase activity"/>
    <property type="evidence" value="ECO:0007669"/>
    <property type="project" value="UniProtKB-EC"/>
</dbReference>
<evidence type="ECO:0000256" key="3">
    <source>
        <dbReference type="ARBA" id="ARBA00012528"/>
    </source>
</evidence>
<organism evidence="8 9">
    <name type="scientific">Pseudomonas oryzihabitans</name>
    <dbReference type="NCBI Taxonomy" id="47885"/>
    <lineage>
        <taxon>Bacteria</taxon>
        <taxon>Pseudomonadati</taxon>
        <taxon>Pseudomonadota</taxon>
        <taxon>Gammaproteobacteria</taxon>
        <taxon>Pseudomonadales</taxon>
        <taxon>Pseudomonadaceae</taxon>
        <taxon>Pseudomonas</taxon>
    </lineage>
</organism>
<comment type="catalytic activity">
    <reaction evidence="4">
        <text>2 GTP = 3',3'-c-di-GMP + 2 diphosphate</text>
        <dbReference type="Rhea" id="RHEA:24898"/>
        <dbReference type="ChEBI" id="CHEBI:33019"/>
        <dbReference type="ChEBI" id="CHEBI:37565"/>
        <dbReference type="ChEBI" id="CHEBI:58805"/>
        <dbReference type="EC" id="2.7.7.65"/>
    </reaction>
</comment>
<evidence type="ECO:0000313" key="9">
    <source>
        <dbReference type="Proteomes" id="UP000064137"/>
    </source>
</evidence>
<dbReference type="GO" id="GO:1902201">
    <property type="term" value="P:negative regulation of bacterial-type flagellum-dependent cell motility"/>
    <property type="evidence" value="ECO:0007669"/>
    <property type="project" value="TreeGrafter"/>
</dbReference>
<dbReference type="GO" id="GO:0043709">
    <property type="term" value="P:cell adhesion involved in single-species biofilm formation"/>
    <property type="evidence" value="ECO:0007669"/>
    <property type="project" value="TreeGrafter"/>
</dbReference>
<dbReference type="GO" id="GO:0005886">
    <property type="term" value="C:plasma membrane"/>
    <property type="evidence" value="ECO:0007669"/>
    <property type="project" value="UniProtKB-SubCell"/>
</dbReference>
<evidence type="ECO:0000256" key="1">
    <source>
        <dbReference type="ARBA" id="ARBA00001946"/>
    </source>
</evidence>
<keyword evidence="6" id="KW-0472">Membrane</keyword>
<dbReference type="OrthoDB" id="9812260at2"/>
<dbReference type="Gene3D" id="3.30.450.20">
    <property type="entry name" value="PAS domain"/>
    <property type="match status" value="2"/>
</dbReference>
<reference evidence="8 9" key="1">
    <citation type="submission" date="2016-01" db="EMBL/GenBank/DDBJ databases">
        <title>Annotation of Pseudomonas oryzihabitans USDA-ARS-USMARC-56511.</title>
        <authorList>
            <person name="Harhay G.P."/>
            <person name="Harhay D.M."/>
            <person name="Smith T.P.L."/>
            <person name="Bono J.L."/>
            <person name="Heaton M.P."/>
            <person name="Clawson M.L."/>
            <person name="Chitko-Mckown C.G."/>
            <person name="Capik S.F."/>
            <person name="DeDonder K.D."/>
            <person name="Apley M.D."/>
            <person name="Lubbers B.V."/>
            <person name="White B.J."/>
            <person name="Larson R.L."/>
        </authorList>
    </citation>
    <scope>NUCLEOTIDE SEQUENCE [LARGE SCALE GENOMIC DNA]</scope>
    <source>
        <strain evidence="8 9">USDA-ARS-USMARC-56511</strain>
    </source>
</reference>
<dbReference type="Pfam" id="PF00990">
    <property type="entry name" value="GGDEF"/>
    <property type="match status" value="1"/>
</dbReference>
<evidence type="ECO:0000313" key="8">
    <source>
        <dbReference type="EMBL" id="ALZ83534.1"/>
    </source>
</evidence>
<accession>A0A0U4NZ92</accession>
<dbReference type="SUPFAM" id="SSF55073">
    <property type="entry name" value="Nucleotide cyclase"/>
    <property type="match status" value="1"/>
</dbReference>
<feature type="domain" description="GGDEF" evidence="7">
    <location>
        <begin position="370"/>
        <end position="508"/>
    </location>
</feature>
<dbReference type="EC" id="2.7.7.65" evidence="3"/>
<dbReference type="PANTHER" id="PTHR45138:SF9">
    <property type="entry name" value="DIGUANYLATE CYCLASE DGCM-RELATED"/>
    <property type="match status" value="1"/>
</dbReference>
<evidence type="ECO:0000256" key="5">
    <source>
        <dbReference type="SAM" id="MobiDB-lite"/>
    </source>
</evidence>